<comment type="caution">
    <text evidence="1">The sequence shown here is derived from an EMBL/GenBank/DDBJ whole genome shotgun (WGS) entry which is preliminary data.</text>
</comment>
<evidence type="ECO:0000313" key="1">
    <source>
        <dbReference type="EMBL" id="CAG8650498.1"/>
    </source>
</evidence>
<sequence length="48" mass="5460">DWLPTKKSAYFQKVFEESSATRKYTCDNEDDPIKQSSSDSTQQPSTPS</sequence>
<gene>
    <name evidence="1" type="ORF">SPELUC_LOCUS8897</name>
</gene>
<proteinExistence type="predicted"/>
<keyword evidence="2" id="KW-1185">Reference proteome</keyword>
<name>A0ACA9NEK5_9GLOM</name>
<organism evidence="1 2">
    <name type="scientific">Cetraspora pellucida</name>
    <dbReference type="NCBI Taxonomy" id="1433469"/>
    <lineage>
        <taxon>Eukaryota</taxon>
        <taxon>Fungi</taxon>
        <taxon>Fungi incertae sedis</taxon>
        <taxon>Mucoromycota</taxon>
        <taxon>Glomeromycotina</taxon>
        <taxon>Glomeromycetes</taxon>
        <taxon>Diversisporales</taxon>
        <taxon>Gigasporaceae</taxon>
        <taxon>Cetraspora</taxon>
    </lineage>
</organism>
<evidence type="ECO:0000313" key="2">
    <source>
        <dbReference type="Proteomes" id="UP000789366"/>
    </source>
</evidence>
<protein>
    <submittedName>
        <fullName evidence="1">2917_t:CDS:1</fullName>
    </submittedName>
</protein>
<accession>A0ACA9NEK5</accession>
<feature type="non-terminal residue" evidence="1">
    <location>
        <position position="1"/>
    </location>
</feature>
<dbReference type="EMBL" id="CAJVPW010014015">
    <property type="protein sequence ID" value="CAG8650498.1"/>
    <property type="molecule type" value="Genomic_DNA"/>
</dbReference>
<dbReference type="Proteomes" id="UP000789366">
    <property type="component" value="Unassembled WGS sequence"/>
</dbReference>
<reference evidence="1" key="1">
    <citation type="submission" date="2021-06" db="EMBL/GenBank/DDBJ databases">
        <authorList>
            <person name="Kallberg Y."/>
            <person name="Tangrot J."/>
            <person name="Rosling A."/>
        </authorList>
    </citation>
    <scope>NUCLEOTIDE SEQUENCE</scope>
    <source>
        <strain evidence="1">28 12/20/2015</strain>
    </source>
</reference>